<dbReference type="GO" id="GO:0003924">
    <property type="term" value="F:GTPase activity"/>
    <property type="evidence" value="ECO:0007669"/>
    <property type="project" value="InterPro"/>
</dbReference>
<dbReference type="EMBL" id="JAUJDW010000178">
    <property type="protein sequence ID" value="KAK0618698.1"/>
    <property type="molecule type" value="Genomic_DNA"/>
</dbReference>
<evidence type="ECO:0000313" key="2">
    <source>
        <dbReference type="EMBL" id="KAK0618698.1"/>
    </source>
</evidence>
<gene>
    <name evidence="2" type="primary">DRP4A</name>
    <name evidence="2" type="ORF">DIS24_g11617</name>
</gene>
<dbReference type="InterPro" id="IPR045063">
    <property type="entry name" value="Dynamin_N"/>
</dbReference>
<dbReference type="Gene3D" id="3.40.50.300">
    <property type="entry name" value="P-loop containing nucleotide triphosphate hydrolases"/>
    <property type="match status" value="1"/>
</dbReference>
<dbReference type="SMART" id="SM00053">
    <property type="entry name" value="DYNc"/>
    <property type="match status" value="1"/>
</dbReference>
<dbReference type="GO" id="GO:0005525">
    <property type="term" value="F:GTP binding"/>
    <property type="evidence" value="ECO:0007669"/>
    <property type="project" value="InterPro"/>
</dbReference>
<dbReference type="GO" id="GO:0016559">
    <property type="term" value="P:peroxisome fission"/>
    <property type="evidence" value="ECO:0007669"/>
    <property type="project" value="TreeGrafter"/>
</dbReference>
<sequence>MLAKIDKLFACNVGHYIDLPQIVVVGDQSSGKSSVLEGLTRLPFPRDSGLCTRFATQITFRRATVKSISVSVIPGKDAPPDHVDALRGWKRADVDNLGGEQFAQIMREAQQLMGIMPRSDDNGNKESMPTRARKTFSSDVLSIQVSGPDEEHLTVIDVPGIFQRVTKDVTTKEDKEFVREMVAGYMRNPRSIMLTVVPANVDVATQVKVEINKKLKKSRAELEALGSKRDTPAEQSRFLIDMADKFQNIVGKALAARYSDECFAEHPELKIATLVVQRDEVFSKDFATHGHTYRFKDFWDDDEKEADAVSCFTQDDDDIDSTNHIENGCNGADGQLKNIFTRHFEDAGDLVDILHPTKAIVQPKARGILDWITDLYEDSRGFELGQFDPSLLATLLKAQTKNWQGLALGYTSDVVALTHTFIQTLLEYICPGPGTYQNLNSMIMDHLMDRYQKALNEVEFILVVERFGTPATQNHYFNENLQQW</sequence>
<dbReference type="Proteomes" id="UP001175001">
    <property type="component" value="Unassembled WGS sequence"/>
</dbReference>
<dbReference type="PANTHER" id="PTHR11566">
    <property type="entry name" value="DYNAMIN"/>
    <property type="match status" value="1"/>
</dbReference>
<dbReference type="PANTHER" id="PTHR11566:SF215">
    <property type="entry name" value="DYNAMIN GTPASE"/>
    <property type="match status" value="1"/>
</dbReference>
<accession>A0AA40BZ08</accession>
<dbReference type="GO" id="GO:0016020">
    <property type="term" value="C:membrane"/>
    <property type="evidence" value="ECO:0007669"/>
    <property type="project" value="TreeGrafter"/>
</dbReference>
<evidence type="ECO:0000313" key="3">
    <source>
        <dbReference type="Proteomes" id="UP001175001"/>
    </source>
</evidence>
<dbReference type="GO" id="GO:0000266">
    <property type="term" value="P:mitochondrial fission"/>
    <property type="evidence" value="ECO:0007669"/>
    <property type="project" value="TreeGrafter"/>
</dbReference>
<evidence type="ECO:0000259" key="1">
    <source>
        <dbReference type="SMART" id="SM00053"/>
    </source>
</evidence>
<reference evidence="2" key="1">
    <citation type="submission" date="2023-06" db="EMBL/GenBank/DDBJ databases">
        <title>Multi-omics analyses reveal the molecular pathogenesis toolkit of Lasiodiplodia hormozganensis, a cross-kingdom pathogen.</title>
        <authorList>
            <person name="Felix C."/>
            <person name="Meneses R."/>
            <person name="Goncalves M.F.M."/>
            <person name="Tilleman L."/>
            <person name="Duarte A.S."/>
            <person name="Jorrin-Novo J.V."/>
            <person name="Van De Peer Y."/>
            <person name="Deforce D."/>
            <person name="Van Nieuwerburgh F."/>
            <person name="Esteves A.C."/>
            <person name="Alves A."/>
        </authorList>
    </citation>
    <scope>NUCLEOTIDE SEQUENCE</scope>
    <source>
        <strain evidence="2">CBS 339.90</strain>
    </source>
</reference>
<dbReference type="PRINTS" id="PR00195">
    <property type="entry name" value="DYNAMIN"/>
</dbReference>
<dbReference type="InterPro" id="IPR022812">
    <property type="entry name" value="Dynamin"/>
</dbReference>
<dbReference type="GO" id="GO:0005739">
    <property type="term" value="C:mitochondrion"/>
    <property type="evidence" value="ECO:0007669"/>
    <property type="project" value="TreeGrafter"/>
</dbReference>
<feature type="domain" description="Dynamin GTPase" evidence="1">
    <location>
        <begin position="1"/>
        <end position="252"/>
    </location>
</feature>
<dbReference type="GO" id="GO:0008017">
    <property type="term" value="F:microtubule binding"/>
    <property type="evidence" value="ECO:0007669"/>
    <property type="project" value="TreeGrafter"/>
</dbReference>
<dbReference type="SUPFAM" id="SSF52540">
    <property type="entry name" value="P-loop containing nucleoside triphosphate hydrolases"/>
    <property type="match status" value="1"/>
</dbReference>
<dbReference type="Pfam" id="PF00350">
    <property type="entry name" value="Dynamin_N"/>
    <property type="match status" value="1"/>
</dbReference>
<organism evidence="2 3">
    <name type="scientific">Lasiodiplodia hormozganensis</name>
    <dbReference type="NCBI Taxonomy" id="869390"/>
    <lineage>
        <taxon>Eukaryota</taxon>
        <taxon>Fungi</taxon>
        <taxon>Dikarya</taxon>
        <taxon>Ascomycota</taxon>
        <taxon>Pezizomycotina</taxon>
        <taxon>Dothideomycetes</taxon>
        <taxon>Dothideomycetes incertae sedis</taxon>
        <taxon>Botryosphaeriales</taxon>
        <taxon>Botryosphaeriaceae</taxon>
        <taxon>Lasiodiplodia</taxon>
    </lineage>
</organism>
<dbReference type="GO" id="GO:0006897">
    <property type="term" value="P:endocytosis"/>
    <property type="evidence" value="ECO:0007669"/>
    <property type="project" value="TreeGrafter"/>
</dbReference>
<dbReference type="GO" id="GO:0005874">
    <property type="term" value="C:microtubule"/>
    <property type="evidence" value="ECO:0007669"/>
    <property type="project" value="TreeGrafter"/>
</dbReference>
<dbReference type="Gene3D" id="1.20.120.1240">
    <property type="entry name" value="Dynamin, middle domain"/>
    <property type="match status" value="1"/>
</dbReference>
<dbReference type="InterPro" id="IPR001401">
    <property type="entry name" value="Dynamin_GTPase"/>
</dbReference>
<dbReference type="InterPro" id="IPR027417">
    <property type="entry name" value="P-loop_NTPase"/>
</dbReference>
<dbReference type="AlphaFoldDB" id="A0AA40BZ08"/>
<name>A0AA40BZ08_9PEZI</name>
<proteinExistence type="predicted"/>
<protein>
    <submittedName>
        <fullName evidence="2">Dynamin-related protein 4A</fullName>
    </submittedName>
</protein>
<comment type="caution">
    <text evidence="2">The sequence shown here is derived from an EMBL/GenBank/DDBJ whole genome shotgun (WGS) entry which is preliminary data.</text>
</comment>
<dbReference type="GO" id="GO:0048312">
    <property type="term" value="P:intracellular distribution of mitochondria"/>
    <property type="evidence" value="ECO:0007669"/>
    <property type="project" value="TreeGrafter"/>
</dbReference>
<keyword evidence="3" id="KW-1185">Reference proteome</keyword>